<dbReference type="Pfam" id="PF01593">
    <property type="entry name" value="Amino_oxidase"/>
    <property type="match status" value="1"/>
</dbReference>
<dbReference type="Proteomes" id="UP000050417">
    <property type="component" value="Unassembled WGS sequence"/>
</dbReference>
<dbReference type="OrthoDB" id="9814556at2"/>
<evidence type="ECO:0000259" key="1">
    <source>
        <dbReference type="Pfam" id="PF01593"/>
    </source>
</evidence>
<name>A0A0N8GN72_9CHLR</name>
<dbReference type="RefSeq" id="WP_075062691.1">
    <property type="nucleotide sequence ID" value="NZ_LGCL01000023.1"/>
</dbReference>
<dbReference type="SUPFAM" id="SSF51905">
    <property type="entry name" value="FAD/NAD(P)-binding domain"/>
    <property type="match status" value="1"/>
</dbReference>
<keyword evidence="3" id="KW-1185">Reference proteome</keyword>
<dbReference type="GO" id="GO:0016116">
    <property type="term" value="P:carotenoid metabolic process"/>
    <property type="evidence" value="ECO:0007669"/>
    <property type="project" value="InterPro"/>
</dbReference>
<comment type="caution">
    <text evidence="2">The sequence shown here is derived from an EMBL/GenBank/DDBJ whole genome shotgun (WGS) entry which is preliminary data.</text>
</comment>
<dbReference type="AlphaFoldDB" id="A0A0N8GN72"/>
<dbReference type="GO" id="GO:0016491">
    <property type="term" value="F:oxidoreductase activity"/>
    <property type="evidence" value="ECO:0007669"/>
    <property type="project" value="InterPro"/>
</dbReference>
<gene>
    <name evidence="2" type="ORF">ADN00_09150</name>
</gene>
<dbReference type="PANTHER" id="PTHR46313:SF3">
    <property type="entry name" value="PROLYCOPENE ISOMERASE, CHLOROPLASTIC"/>
    <property type="match status" value="1"/>
</dbReference>
<dbReference type="STRING" id="1134406.ADN00_09150"/>
<protein>
    <recommendedName>
        <fullName evidence="1">Amine oxidase domain-containing protein</fullName>
    </recommendedName>
</protein>
<sequence length="504" mass="56944">MQKNSMIIIGAGFAGLSAGIYAQMNGYSTQIFELHTLPGGLCTAWKRKGYTVDGCIHWLVGSSPESAMNQFWREVGLAQGREFINLDEFLRYEGSDGRTVVFYSDVDRLEKHLLDLSPKDEPVIREFISGIRMGIRFDQQPTERDSGITKLIKGIKMGWLFLTRGKDMRRWMDTTAEQFANRFQDPLLREAFKEIWYPEFSIFFIMFTFSYLHNHNAGYPIGGSMPLSRALEKRYLELGGQIHYGKKVEKVLVENDRAVGIELADGSQHRAGRVVSAADGHATIFKMLDGKYADEKIKEPYEKWPIFPPLVYVGLGVNNRFENEPKTVSGISFALKQPVEIADQTLERLSVHVYNQDPTLAPDGKTSLTVMIPSSYAYWKEMAKDPVEYEEKKEQIARQVVAMLEQRFPGIGSQVEMVDVATPLTFERYTGNWQGSFEGWLITPQNAGSIMSPMKQTLPGLSNFYLCGQWVEPGGGLPTGVMSARRLLKAVCKEDGRKFITTQA</sequence>
<organism evidence="2 3">
    <name type="scientific">Ornatilinea apprima</name>
    <dbReference type="NCBI Taxonomy" id="1134406"/>
    <lineage>
        <taxon>Bacteria</taxon>
        <taxon>Bacillati</taxon>
        <taxon>Chloroflexota</taxon>
        <taxon>Anaerolineae</taxon>
        <taxon>Anaerolineales</taxon>
        <taxon>Anaerolineaceae</taxon>
        <taxon>Ornatilinea</taxon>
    </lineage>
</organism>
<feature type="domain" description="Amine oxidase" evidence="1">
    <location>
        <begin position="13"/>
        <end position="486"/>
    </location>
</feature>
<dbReference type="InterPro" id="IPR045892">
    <property type="entry name" value="CrtISO-like"/>
</dbReference>
<evidence type="ECO:0000313" key="2">
    <source>
        <dbReference type="EMBL" id="KPL77290.1"/>
    </source>
</evidence>
<dbReference type="Gene3D" id="3.50.50.60">
    <property type="entry name" value="FAD/NAD(P)-binding domain"/>
    <property type="match status" value="2"/>
</dbReference>
<dbReference type="EMBL" id="LGCL01000023">
    <property type="protein sequence ID" value="KPL77290.1"/>
    <property type="molecule type" value="Genomic_DNA"/>
</dbReference>
<dbReference type="InterPro" id="IPR002937">
    <property type="entry name" value="Amino_oxidase"/>
</dbReference>
<dbReference type="InterPro" id="IPR036188">
    <property type="entry name" value="FAD/NAD-bd_sf"/>
</dbReference>
<reference evidence="2 3" key="1">
    <citation type="submission" date="2015-07" db="EMBL/GenBank/DDBJ databases">
        <title>Genome sequence of Ornatilinea apprima DSM 23815.</title>
        <authorList>
            <person name="Hemp J."/>
            <person name="Ward L.M."/>
            <person name="Pace L.A."/>
            <person name="Fischer W.W."/>
        </authorList>
    </citation>
    <scope>NUCLEOTIDE SEQUENCE [LARGE SCALE GENOMIC DNA]</scope>
    <source>
        <strain evidence="2 3">P3M-1</strain>
    </source>
</reference>
<dbReference type="PANTHER" id="PTHR46313">
    <property type="match status" value="1"/>
</dbReference>
<proteinExistence type="predicted"/>
<accession>A0A0N8GN72</accession>
<evidence type="ECO:0000313" key="3">
    <source>
        <dbReference type="Proteomes" id="UP000050417"/>
    </source>
</evidence>